<comment type="caution">
    <text evidence="1">The sequence shown here is derived from an EMBL/GenBank/DDBJ whole genome shotgun (WGS) entry which is preliminary data.</text>
</comment>
<gene>
    <name evidence="1" type="ORF">ECRASSUSDP1_LOCUS13677</name>
</gene>
<organism evidence="1 2">
    <name type="scientific">Euplotes crassus</name>
    <dbReference type="NCBI Taxonomy" id="5936"/>
    <lineage>
        <taxon>Eukaryota</taxon>
        <taxon>Sar</taxon>
        <taxon>Alveolata</taxon>
        <taxon>Ciliophora</taxon>
        <taxon>Intramacronucleata</taxon>
        <taxon>Spirotrichea</taxon>
        <taxon>Hypotrichia</taxon>
        <taxon>Euplotida</taxon>
        <taxon>Euplotidae</taxon>
        <taxon>Moneuplotes</taxon>
    </lineage>
</organism>
<dbReference type="AlphaFoldDB" id="A0AAD1UR96"/>
<evidence type="ECO:0000313" key="2">
    <source>
        <dbReference type="Proteomes" id="UP001295684"/>
    </source>
</evidence>
<dbReference type="EMBL" id="CAMPGE010013628">
    <property type="protein sequence ID" value="CAI2372348.1"/>
    <property type="molecule type" value="Genomic_DNA"/>
</dbReference>
<proteinExistence type="predicted"/>
<evidence type="ECO:0000313" key="1">
    <source>
        <dbReference type="EMBL" id="CAI2372348.1"/>
    </source>
</evidence>
<protein>
    <submittedName>
        <fullName evidence="1">Uncharacterized protein</fullName>
    </submittedName>
</protein>
<name>A0AAD1UR96_EUPCR</name>
<sequence length="292" mass="34648">MAKPEKDLAHQESSLIYTFYLELPFQWERIEDKKYDNENVIIKRWLRFRFSGCYGIGLFVAFQDNKKLNALKTLQNSHSNQNRVLRIESYEPTKFYLQRRYMNEIIRILPTVTQCLFLSSFKFSQKQLANIFLNISTVKKVTFFECFFEPVSITPKLRNQYLETISFEECKDLEGRDITFEDHPQRSLLARLTSRAEEPDPSVLSTILQMISSSSLSESLYRLVLKSDCTKNEIEKLMKRLIKKHKLQRIFIQCYYCQEDGTMGYDPICFPRPDRLINDPNFPQPNQQCICF</sequence>
<accession>A0AAD1UR96</accession>
<keyword evidence="2" id="KW-1185">Reference proteome</keyword>
<reference evidence="1" key="1">
    <citation type="submission" date="2023-07" db="EMBL/GenBank/DDBJ databases">
        <authorList>
            <consortium name="AG Swart"/>
            <person name="Singh M."/>
            <person name="Singh A."/>
            <person name="Seah K."/>
            <person name="Emmerich C."/>
        </authorList>
    </citation>
    <scope>NUCLEOTIDE SEQUENCE</scope>
    <source>
        <strain evidence="1">DP1</strain>
    </source>
</reference>
<dbReference type="Proteomes" id="UP001295684">
    <property type="component" value="Unassembled WGS sequence"/>
</dbReference>